<dbReference type="Pfam" id="PF00806">
    <property type="entry name" value="PUF"/>
    <property type="match status" value="8"/>
</dbReference>
<protein>
    <recommendedName>
        <fullName evidence="5">PUM-HD domain-containing protein</fullName>
    </recommendedName>
</protein>
<evidence type="ECO:0000256" key="1">
    <source>
        <dbReference type="ARBA" id="ARBA00022737"/>
    </source>
</evidence>
<sequence length="829" mass="90485">MSSPDRINRYSMPVTRSRTGLYDVGLDQTNTTRFLFGDDEPKALGHGAVPDENFPTLVRRDDQITSLSSRGWSRVVNRHRPQQSLSSINGGSGQVNDLAGLKSRPAAFRHSLDLKYISENAVETGPIMSSPANQNMASPPKLQSSFSANDVPTVKSTATSSMINANANVNANNHAQQHFHNHNASLGRIPAGVLPRGHNRELSAESVAVSREQATTYPSIQSALQASAAPFGPSTTTAAPPTSMVSSPAGTPAANNNFNNGNGNGNGFYPVNGFGAQQGVAHPPGPGAYNVNMIANGMQHMNMNGVNGGNVYPPQNFNGYNSLPYNQGNQPRDSQARVIQHRRQLDNEAMSRYQNMPLDSFTGQIYDLCKDQHGCRYLQKKLEERNAEQVHMIWLETNQHVIELMTDPFGNYLCQKLLEFCNDDERTVLIQNASQDMVRIALNQHGTRALQKMIEYVSTPQQVHLIIEALRFRVVELIQDLNGNHVIQKCLNKLTAPDAQFIFDAVGHNCIEVGTHRHGCCVLQRCIDHASGDQKLWLIQRITEHARVLVQDPFGNYVVQYIIDLNEPTFTEPIVGMFQGCISQLSRHKFSSNVIEKCLRCAQAPSKDMIVEELLGPQEMERLLRDSFANYVIQTALEYATPHQKYQLVESIRPILPQIRTTPYGRRIQAKISAFDNRGSAASSGQVTPADNTQGQIPLRPSHTRGMPSTGPMMQPNTVPNGPMPGMGNHGIRQNMPGYPPNPTMNGQVPAAGAHIQQPHYGQRAPGNFAQTANGTVNSAVNVGANINGNGNMGAPVKATDNTSSGASPANAKVAGGNNANEAEEPQWL</sequence>
<feature type="domain" description="PUM-HD" evidence="5">
    <location>
        <begin position="334"/>
        <end position="676"/>
    </location>
</feature>
<feature type="repeat" description="Pumilio" evidence="3">
    <location>
        <begin position="469"/>
        <end position="504"/>
    </location>
</feature>
<comment type="function">
    <text evidence="2">RNA-binding nucleolar protein required for pre-rRNA processing. Involved in production of 18S rRNA and assembly of small ribosomal subunit.</text>
</comment>
<dbReference type="PANTHER" id="PTHR12537">
    <property type="entry name" value="RNA BINDING PROTEIN PUMILIO-RELATED"/>
    <property type="match status" value="1"/>
</dbReference>
<dbReference type="HOGENOM" id="CLU_004133_0_1_1"/>
<dbReference type="InterPro" id="IPR001313">
    <property type="entry name" value="Pumilio_RNA-bd_rpt"/>
</dbReference>
<dbReference type="PANTHER" id="PTHR12537:SF13">
    <property type="entry name" value="PUMILIO HOMOLOGY DOMAIN FAMILY MEMBER 4"/>
    <property type="match status" value="1"/>
</dbReference>
<feature type="repeat" description="Pumilio" evidence="3">
    <location>
        <begin position="613"/>
        <end position="650"/>
    </location>
</feature>
<dbReference type="EMBL" id="GG698896">
    <property type="protein sequence ID" value="EEU47996.1"/>
    <property type="molecule type" value="Genomic_DNA"/>
</dbReference>
<evidence type="ECO:0000256" key="3">
    <source>
        <dbReference type="PROSITE-ProRule" id="PRU00317"/>
    </source>
</evidence>
<dbReference type="Proteomes" id="UP000005206">
    <property type="component" value="Chromosome 1"/>
</dbReference>
<evidence type="ECO:0000313" key="7">
    <source>
        <dbReference type="Proteomes" id="UP000005206"/>
    </source>
</evidence>
<dbReference type="InterPro" id="IPR011989">
    <property type="entry name" value="ARM-like"/>
</dbReference>
<dbReference type="OMA" id="HYKGELY"/>
<dbReference type="PROSITE" id="PS50303">
    <property type="entry name" value="PUM_HD"/>
    <property type="match status" value="1"/>
</dbReference>
<evidence type="ECO:0000256" key="4">
    <source>
        <dbReference type="SAM" id="MobiDB-lite"/>
    </source>
</evidence>
<dbReference type="OrthoDB" id="668540at2759"/>
<dbReference type="InterPro" id="IPR033133">
    <property type="entry name" value="PUM-HD"/>
</dbReference>
<feature type="repeat" description="Pumilio" evidence="3">
    <location>
        <begin position="505"/>
        <end position="540"/>
    </location>
</feature>
<feature type="repeat" description="Pumilio" evidence="3">
    <location>
        <begin position="396"/>
        <end position="431"/>
    </location>
</feature>
<feature type="repeat" description="Pumilio" evidence="3">
    <location>
        <begin position="577"/>
        <end position="612"/>
    </location>
</feature>
<evidence type="ECO:0000313" key="6">
    <source>
        <dbReference type="EMBL" id="EEU47996.1"/>
    </source>
</evidence>
<dbReference type="STRING" id="660122.C7YHY4"/>
<gene>
    <name evidence="6" type="ORF">NECHADRAFT_65753</name>
</gene>
<dbReference type="CDD" id="cd07920">
    <property type="entry name" value="Pumilio"/>
    <property type="match status" value="1"/>
</dbReference>
<dbReference type="VEuPathDB" id="FungiDB:NECHADRAFT_65753"/>
<reference evidence="6 7" key="1">
    <citation type="journal article" date="2009" name="PLoS Genet.">
        <title>The genome of Nectria haematococca: contribution of supernumerary chromosomes to gene expansion.</title>
        <authorList>
            <person name="Coleman J.J."/>
            <person name="Rounsley S.D."/>
            <person name="Rodriguez-Carres M."/>
            <person name="Kuo A."/>
            <person name="Wasmann C.C."/>
            <person name="Grimwood J."/>
            <person name="Schmutz J."/>
            <person name="Taga M."/>
            <person name="White G.J."/>
            <person name="Zhou S."/>
            <person name="Schwartz D.C."/>
            <person name="Freitag M."/>
            <person name="Ma L.J."/>
            <person name="Danchin E.G."/>
            <person name="Henrissat B."/>
            <person name="Coutinho P.M."/>
            <person name="Nelson D.R."/>
            <person name="Straney D."/>
            <person name="Napoli C.A."/>
            <person name="Barker B.M."/>
            <person name="Gribskov M."/>
            <person name="Rep M."/>
            <person name="Kroken S."/>
            <person name="Molnar I."/>
            <person name="Rensing C."/>
            <person name="Kennell J.C."/>
            <person name="Zamora J."/>
            <person name="Farman M.L."/>
            <person name="Selker E.U."/>
            <person name="Salamov A."/>
            <person name="Shapiro H."/>
            <person name="Pangilinan J."/>
            <person name="Lindquist E."/>
            <person name="Lamers C."/>
            <person name="Grigoriev I.V."/>
            <person name="Geiser D.M."/>
            <person name="Covert S.F."/>
            <person name="Temporini E."/>
            <person name="Vanetten H.D."/>
        </authorList>
    </citation>
    <scope>NUCLEOTIDE SEQUENCE [LARGE SCALE GENOMIC DNA]</scope>
    <source>
        <strain evidence="7">ATCC MYA-4622 / CBS 123669 / FGSC 9596 / NRRL 45880 / 77-13-4</strain>
    </source>
</reference>
<dbReference type="AlphaFoldDB" id="C7YHY4"/>
<name>C7YHY4_FUSV7</name>
<dbReference type="eggNOG" id="KOG2049">
    <property type="taxonomic scope" value="Eukaryota"/>
</dbReference>
<accession>C7YHY4</accession>
<dbReference type="PROSITE" id="PS50302">
    <property type="entry name" value="PUM"/>
    <property type="match status" value="8"/>
</dbReference>
<dbReference type="KEGG" id="nhe:NECHADRAFT_65753"/>
<dbReference type="RefSeq" id="XP_003053709.1">
    <property type="nucleotide sequence ID" value="XM_003053663.1"/>
</dbReference>
<dbReference type="GeneID" id="9674657"/>
<dbReference type="GO" id="GO:0003729">
    <property type="term" value="F:mRNA binding"/>
    <property type="evidence" value="ECO:0007669"/>
    <property type="project" value="TreeGrafter"/>
</dbReference>
<keyword evidence="1" id="KW-0677">Repeat</keyword>
<feature type="compositionally biased region" description="Polar residues" evidence="4">
    <location>
        <begin position="680"/>
        <end position="696"/>
    </location>
</feature>
<keyword evidence="7" id="KW-1185">Reference proteome</keyword>
<feature type="repeat" description="Pumilio" evidence="3">
    <location>
        <begin position="541"/>
        <end position="576"/>
    </location>
</feature>
<dbReference type="FunFam" id="1.25.10.10:FF:000237">
    <property type="entry name" value="Pumilio homolog 9"/>
    <property type="match status" value="1"/>
</dbReference>
<feature type="region of interest" description="Disordered" evidence="4">
    <location>
        <begin position="677"/>
        <end position="701"/>
    </location>
</feature>
<dbReference type="Gene3D" id="1.25.10.10">
    <property type="entry name" value="Leucine-rich Repeat Variant"/>
    <property type="match status" value="1"/>
</dbReference>
<dbReference type="SMART" id="SM00025">
    <property type="entry name" value="Pumilio"/>
    <property type="match status" value="8"/>
</dbReference>
<evidence type="ECO:0000259" key="5">
    <source>
        <dbReference type="PROSITE" id="PS50303"/>
    </source>
</evidence>
<dbReference type="GO" id="GO:0010608">
    <property type="term" value="P:post-transcriptional regulation of gene expression"/>
    <property type="evidence" value="ECO:0007669"/>
    <property type="project" value="TreeGrafter"/>
</dbReference>
<dbReference type="InParanoid" id="C7YHY4"/>
<evidence type="ECO:0000256" key="2">
    <source>
        <dbReference type="ARBA" id="ARBA00024893"/>
    </source>
</evidence>
<dbReference type="SUPFAM" id="SSF48371">
    <property type="entry name" value="ARM repeat"/>
    <property type="match status" value="1"/>
</dbReference>
<dbReference type="GO" id="GO:0005737">
    <property type="term" value="C:cytoplasm"/>
    <property type="evidence" value="ECO:0007669"/>
    <property type="project" value="TreeGrafter"/>
</dbReference>
<proteinExistence type="predicted"/>
<dbReference type="InterPro" id="IPR016024">
    <property type="entry name" value="ARM-type_fold"/>
</dbReference>
<organism evidence="6 7">
    <name type="scientific">Fusarium vanettenii (strain ATCC MYA-4622 / CBS 123669 / FGSC 9596 / NRRL 45880 / 77-13-4)</name>
    <name type="common">Fusarium solani subsp. pisi</name>
    <dbReference type="NCBI Taxonomy" id="660122"/>
    <lineage>
        <taxon>Eukaryota</taxon>
        <taxon>Fungi</taxon>
        <taxon>Dikarya</taxon>
        <taxon>Ascomycota</taxon>
        <taxon>Pezizomycotina</taxon>
        <taxon>Sordariomycetes</taxon>
        <taxon>Hypocreomycetidae</taxon>
        <taxon>Hypocreales</taxon>
        <taxon>Nectriaceae</taxon>
        <taxon>Fusarium</taxon>
        <taxon>Fusarium solani species complex</taxon>
        <taxon>Fusarium vanettenii</taxon>
    </lineage>
</organism>
<dbReference type="InterPro" id="IPR033712">
    <property type="entry name" value="Pumilio_RNA-bd"/>
</dbReference>
<feature type="region of interest" description="Disordered" evidence="4">
    <location>
        <begin position="795"/>
        <end position="829"/>
    </location>
</feature>
<feature type="region of interest" description="Disordered" evidence="4">
    <location>
        <begin position="230"/>
        <end position="252"/>
    </location>
</feature>
<feature type="repeat" description="Pumilio" evidence="3">
    <location>
        <begin position="360"/>
        <end position="395"/>
    </location>
</feature>
<feature type="repeat" description="Pumilio" evidence="3">
    <location>
        <begin position="432"/>
        <end position="468"/>
    </location>
</feature>